<dbReference type="RefSeq" id="XP_056760441.1">
    <property type="nucleotide sequence ID" value="XM_056915687.1"/>
</dbReference>
<organism evidence="3 4">
    <name type="scientific">Penicillium daleae</name>
    <dbReference type="NCBI Taxonomy" id="63821"/>
    <lineage>
        <taxon>Eukaryota</taxon>
        <taxon>Fungi</taxon>
        <taxon>Dikarya</taxon>
        <taxon>Ascomycota</taxon>
        <taxon>Pezizomycotina</taxon>
        <taxon>Eurotiomycetes</taxon>
        <taxon>Eurotiomycetidae</taxon>
        <taxon>Eurotiales</taxon>
        <taxon>Aspergillaceae</taxon>
        <taxon>Penicillium</taxon>
    </lineage>
</organism>
<gene>
    <name evidence="3" type="ORF">N7458_012305</name>
</gene>
<dbReference type="EMBL" id="JAPVEA010000009">
    <property type="protein sequence ID" value="KAJ5433149.1"/>
    <property type="molecule type" value="Genomic_DNA"/>
</dbReference>
<sequence>MTDQNVFERMIRTAKNGARTTLVYMIVLPLIGSAWTAWGVGKIFKLIKRYNPKSILDRRRRLANWELEPFTRPRALTNPLSGNVTQRNFSQLQSNFFKLPLEIRQRIYRESIEHTRPIHVWRTNERLCSFDCVATNPGRIDGNVVHWRCSPPLDRNGLVAALPRKCRSYRFQGLLCSCRSIYSEALDALYGGNALHFDDPYNLHKLAESAPPQRLASIQCVHLEVLAFHNGQALSGVLTDWKKACIVLVWMTGLQRLRVALGADHPETDTPNPRVGPFLEILRKVEAPEFLVEIPSNATLDGMTVEDGFPFVLVRREWSYGEWTQGGQHDDPRVRQPCFSILPPSR</sequence>
<keyword evidence="1" id="KW-0472">Membrane</keyword>
<keyword evidence="1" id="KW-0812">Transmembrane</keyword>
<dbReference type="AlphaFoldDB" id="A0AAD6BWS9"/>
<dbReference type="Pfam" id="PF24864">
    <property type="entry name" value="DUF7730"/>
    <property type="match status" value="1"/>
</dbReference>
<keyword evidence="1" id="KW-1133">Transmembrane helix</keyword>
<evidence type="ECO:0000259" key="2">
    <source>
        <dbReference type="Pfam" id="PF24864"/>
    </source>
</evidence>
<reference evidence="3" key="2">
    <citation type="journal article" date="2023" name="IMA Fungus">
        <title>Comparative genomic study of the Penicillium genus elucidates a diverse pangenome and 15 lateral gene transfer events.</title>
        <authorList>
            <person name="Petersen C."/>
            <person name="Sorensen T."/>
            <person name="Nielsen M.R."/>
            <person name="Sondergaard T.E."/>
            <person name="Sorensen J.L."/>
            <person name="Fitzpatrick D.A."/>
            <person name="Frisvad J.C."/>
            <person name="Nielsen K.L."/>
        </authorList>
    </citation>
    <scope>NUCLEOTIDE SEQUENCE</scope>
    <source>
        <strain evidence="3">IBT 16125</strain>
    </source>
</reference>
<evidence type="ECO:0000313" key="4">
    <source>
        <dbReference type="Proteomes" id="UP001213681"/>
    </source>
</evidence>
<dbReference type="Proteomes" id="UP001213681">
    <property type="component" value="Unassembled WGS sequence"/>
</dbReference>
<comment type="caution">
    <text evidence="3">The sequence shown here is derived from an EMBL/GenBank/DDBJ whole genome shotgun (WGS) entry which is preliminary data.</text>
</comment>
<proteinExistence type="predicted"/>
<dbReference type="PANTHER" id="PTHR38790:SF9">
    <property type="entry name" value="F-BOX DOMAIN-CONTAINING PROTEIN"/>
    <property type="match status" value="1"/>
</dbReference>
<protein>
    <recommendedName>
        <fullName evidence="2">DUF7730 domain-containing protein</fullName>
    </recommendedName>
</protein>
<evidence type="ECO:0000256" key="1">
    <source>
        <dbReference type="SAM" id="Phobius"/>
    </source>
</evidence>
<dbReference type="GeneID" id="81605930"/>
<dbReference type="InterPro" id="IPR056632">
    <property type="entry name" value="DUF7730"/>
</dbReference>
<evidence type="ECO:0000313" key="3">
    <source>
        <dbReference type="EMBL" id="KAJ5433149.1"/>
    </source>
</evidence>
<name>A0AAD6BWS9_9EURO</name>
<keyword evidence="4" id="KW-1185">Reference proteome</keyword>
<feature type="domain" description="DUF7730" evidence="2">
    <location>
        <begin position="90"/>
        <end position="299"/>
    </location>
</feature>
<reference evidence="3" key="1">
    <citation type="submission" date="2022-12" db="EMBL/GenBank/DDBJ databases">
        <authorList>
            <person name="Petersen C."/>
        </authorList>
    </citation>
    <scope>NUCLEOTIDE SEQUENCE</scope>
    <source>
        <strain evidence="3">IBT 16125</strain>
    </source>
</reference>
<feature type="transmembrane region" description="Helical" evidence="1">
    <location>
        <begin position="21"/>
        <end position="41"/>
    </location>
</feature>
<dbReference type="PANTHER" id="PTHR38790">
    <property type="entry name" value="2EXR DOMAIN-CONTAINING PROTEIN-RELATED"/>
    <property type="match status" value="1"/>
</dbReference>
<accession>A0AAD6BWS9</accession>